<dbReference type="AlphaFoldDB" id="A0A3D8QNG5"/>
<comment type="caution">
    <text evidence="1">The sequence shown here is derived from an EMBL/GenBank/DDBJ whole genome shotgun (WGS) entry which is preliminary data.</text>
</comment>
<accession>A0A3D8QNG5</accession>
<evidence type="ECO:0000313" key="2">
    <source>
        <dbReference type="Proteomes" id="UP000256690"/>
    </source>
</evidence>
<sequence>MELTPSPPHLLRLPDELLHQIFGYAAGALKDTFACRGWYTAREKVFADWCLLCRRLYPIARAFLYANVDVNCVFSPSRHEWLLGQHQSFQRYATLRPLVRNLTVHYEGPSINTLPYVATDLIAWCTHVRSFSLSGLGSDDQAWMMLRQGLFNFQTLMELSLADPRKFNLDLELLLGTLDELACPQLTTLSLNGIGNRRLRDRPNSPGEPLTAALTTLKLRNFLATPADLEALVRRPTRLQNFELQYTFPEASSYDQKGASTDWSLATLQPILSIHKASLRSIKLNHINRGGLAGFDMRDFERLEMLSLSTATVCSASRLYDYDEHVLDVLFAPNLRALELDFAREYKSHTSLDSYSRREGLEDFDEAEERWLHTLAHMAIRKRCPLREIKVIFRPRRYDESQSAARYPWDRMDDLDEELRPYRIRICYNTPTVSRAEFDEVNRRRVSLSMPYSDRLRMPSVATTLDTDLM</sequence>
<evidence type="ECO:0008006" key="3">
    <source>
        <dbReference type="Google" id="ProtNLM"/>
    </source>
</evidence>
<evidence type="ECO:0000313" key="1">
    <source>
        <dbReference type="EMBL" id="RDW63228.1"/>
    </source>
</evidence>
<reference evidence="1 2" key="1">
    <citation type="journal article" date="2018" name="IMA Fungus">
        <title>IMA Genome-F 9: Draft genome sequence of Annulohypoxylon stygium, Aspergillus mulundensis, Berkeleyomyces basicola (syn. Thielaviopsis basicola), Ceratocystis smalleyi, two Cercospora beticola strains, Coleophoma cylindrospora, Fusarium fracticaudum, Phialophora cf. hyalina, and Morchella septimelata.</title>
        <authorList>
            <person name="Wingfield B.D."/>
            <person name="Bills G.F."/>
            <person name="Dong Y."/>
            <person name="Huang W."/>
            <person name="Nel W.J."/>
            <person name="Swalarsk-Parry B.S."/>
            <person name="Vaghefi N."/>
            <person name="Wilken P.M."/>
            <person name="An Z."/>
            <person name="de Beer Z.W."/>
            <person name="De Vos L."/>
            <person name="Chen L."/>
            <person name="Duong T.A."/>
            <person name="Gao Y."/>
            <person name="Hammerbacher A."/>
            <person name="Kikkert J.R."/>
            <person name="Li Y."/>
            <person name="Li H."/>
            <person name="Li K."/>
            <person name="Li Q."/>
            <person name="Liu X."/>
            <person name="Ma X."/>
            <person name="Naidoo K."/>
            <person name="Pethybridge S.J."/>
            <person name="Sun J."/>
            <person name="Steenkamp E.T."/>
            <person name="van der Nest M.A."/>
            <person name="van Wyk S."/>
            <person name="Wingfield M.J."/>
            <person name="Xiong C."/>
            <person name="Yue Q."/>
            <person name="Zhang X."/>
        </authorList>
    </citation>
    <scope>NUCLEOTIDE SEQUENCE [LARGE SCALE GENOMIC DNA]</scope>
    <source>
        <strain evidence="1 2">DSM 5745</strain>
    </source>
</reference>
<dbReference type="Gene3D" id="3.80.10.10">
    <property type="entry name" value="Ribonuclease Inhibitor"/>
    <property type="match status" value="1"/>
</dbReference>
<dbReference type="GeneID" id="38120709"/>
<dbReference type="Proteomes" id="UP000256690">
    <property type="component" value="Unassembled WGS sequence"/>
</dbReference>
<organism evidence="1 2">
    <name type="scientific">Aspergillus mulundensis</name>
    <dbReference type="NCBI Taxonomy" id="1810919"/>
    <lineage>
        <taxon>Eukaryota</taxon>
        <taxon>Fungi</taxon>
        <taxon>Dikarya</taxon>
        <taxon>Ascomycota</taxon>
        <taxon>Pezizomycotina</taxon>
        <taxon>Eurotiomycetes</taxon>
        <taxon>Eurotiomycetidae</taxon>
        <taxon>Eurotiales</taxon>
        <taxon>Aspergillaceae</taxon>
        <taxon>Aspergillus</taxon>
        <taxon>Aspergillus subgen. Nidulantes</taxon>
    </lineage>
</organism>
<dbReference type="SUPFAM" id="SSF52047">
    <property type="entry name" value="RNI-like"/>
    <property type="match status" value="1"/>
</dbReference>
<keyword evidence="2" id="KW-1185">Reference proteome</keyword>
<gene>
    <name evidence="1" type="ORF">DSM5745_10339</name>
</gene>
<dbReference type="InterPro" id="IPR032675">
    <property type="entry name" value="LRR_dom_sf"/>
</dbReference>
<proteinExistence type="predicted"/>
<protein>
    <recommendedName>
        <fullName evidence="3">F-box domain-containing protein</fullName>
    </recommendedName>
</protein>
<name>A0A3D8QNG5_9EURO</name>
<dbReference type="EMBL" id="PVWQ01000015">
    <property type="protein sequence ID" value="RDW63228.1"/>
    <property type="molecule type" value="Genomic_DNA"/>
</dbReference>
<dbReference type="RefSeq" id="XP_026599417.1">
    <property type="nucleotide sequence ID" value="XM_026752355.1"/>
</dbReference>
<dbReference type="OrthoDB" id="5139510at2759"/>